<reference evidence="5" key="1">
    <citation type="submission" date="2020-10" db="EMBL/GenBank/DDBJ databases">
        <authorList>
            <person name="Gilroy R."/>
        </authorList>
    </citation>
    <scope>NUCLEOTIDE SEQUENCE</scope>
    <source>
        <strain evidence="5">E3-2379</strain>
    </source>
</reference>
<name>A0A9D9I2D3_9FIRM</name>
<dbReference type="GO" id="GO:0003700">
    <property type="term" value="F:DNA-binding transcription factor activity"/>
    <property type="evidence" value="ECO:0007669"/>
    <property type="project" value="InterPro"/>
</dbReference>
<evidence type="ECO:0000259" key="4">
    <source>
        <dbReference type="PROSITE" id="PS50995"/>
    </source>
</evidence>
<dbReference type="PANTHER" id="PTHR42756:SF1">
    <property type="entry name" value="TRANSCRIPTIONAL REPRESSOR OF EMRAB OPERON"/>
    <property type="match status" value="1"/>
</dbReference>
<evidence type="ECO:0000256" key="1">
    <source>
        <dbReference type="ARBA" id="ARBA00023015"/>
    </source>
</evidence>
<keyword evidence="3" id="KW-0804">Transcription</keyword>
<evidence type="ECO:0000256" key="3">
    <source>
        <dbReference type="ARBA" id="ARBA00023163"/>
    </source>
</evidence>
<dbReference type="SMART" id="SM00347">
    <property type="entry name" value="HTH_MARR"/>
    <property type="match status" value="1"/>
</dbReference>
<dbReference type="CDD" id="cd00090">
    <property type="entry name" value="HTH_ARSR"/>
    <property type="match status" value="1"/>
</dbReference>
<dbReference type="Gene3D" id="1.10.10.10">
    <property type="entry name" value="Winged helix-like DNA-binding domain superfamily/Winged helix DNA-binding domain"/>
    <property type="match status" value="1"/>
</dbReference>
<organism evidence="5 6">
    <name type="scientific">Candidatus Scybalomonas excrementavium</name>
    <dbReference type="NCBI Taxonomy" id="2840943"/>
    <lineage>
        <taxon>Bacteria</taxon>
        <taxon>Bacillati</taxon>
        <taxon>Bacillota</taxon>
        <taxon>Clostridia</taxon>
        <taxon>Lachnospirales</taxon>
        <taxon>Lachnospiraceae</taxon>
        <taxon>Lachnospiraceae incertae sedis</taxon>
        <taxon>Candidatus Scybalomonas</taxon>
    </lineage>
</organism>
<dbReference type="Proteomes" id="UP000823618">
    <property type="component" value="Unassembled WGS sequence"/>
</dbReference>
<dbReference type="GO" id="GO:0003677">
    <property type="term" value="F:DNA binding"/>
    <property type="evidence" value="ECO:0007669"/>
    <property type="project" value="UniProtKB-KW"/>
</dbReference>
<sequence>MDYCHSDSVQGYLKELVHLYFVKIYNQMESYGLHPGQVAVMKALDRKEGMSQRELADILHIKPPTVAVSIKRMEKNGFIERKPDEKDQRITRIYLTQYGKKINQEIVELLQKNEEELFQGFEEGEKYLFKRFFKQMIENLRMSMPKDAKEPDVHFHGMYEKEKK</sequence>
<keyword evidence="1" id="KW-0805">Transcription regulation</keyword>
<dbReference type="PRINTS" id="PR00598">
    <property type="entry name" value="HTHMARR"/>
</dbReference>
<dbReference type="EMBL" id="JADIML010000299">
    <property type="protein sequence ID" value="MBO8464337.1"/>
    <property type="molecule type" value="Genomic_DNA"/>
</dbReference>
<dbReference type="SUPFAM" id="SSF46785">
    <property type="entry name" value="Winged helix' DNA-binding domain"/>
    <property type="match status" value="1"/>
</dbReference>
<dbReference type="InterPro" id="IPR036388">
    <property type="entry name" value="WH-like_DNA-bd_sf"/>
</dbReference>
<reference evidence="5" key="2">
    <citation type="journal article" date="2021" name="PeerJ">
        <title>Extensive microbial diversity within the chicken gut microbiome revealed by metagenomics and culture.</title>
        <authorList>
            <person name="Gilroy R."/>
            <person name="Ravi A."/>
            <person name="Getino M."/>
            <person name="Pursley I."/>
            <person name="Horton D.L."/>
            <person name="Alikhan N.F."/>
            <person name="Baker D."/>
            <person name="Gharbi K."/>
            <person name="Hall N."/>
            <person name="Watson M."/>
            <person name="Adriaenssens E.M."/>
            <person name="Foster-Nyarko E."/>
            <person name="Jarju S."/>
            <person name="Secka A."/>
            <person name="Antonio M."/>
            <person name="Oren A."/>
            <person name="Chaudhuri R.R."/>
            <person name="La Ragione R."/>
            <person name="Hildebrand F."/>
            <person name="Pallen M.J."/>
        </authorList>
    </citation>
    <scope>NUCLEOTIDE SEQUENCE</scope>
    <source>
        <strain evidence="5">E3-2379</strain>
    </source>
</reference>
<dbReference type="Pfam" id="PF01047">
    <property type="entry name" value="MarR"/>
    <property type="match status" value="1"/>
</dbReference>
<evidence type="ECO:0000256" key="2">
    <source>
        <dbReference type="ARBA" id="ARBA00023125"/>
    </source>
</evidence>
<proteinExistence type="predicted"/>
<protein>
    <submittedName>
        <fullName evidence="5">MarR family transcriptional regulator</fullName>
    </submittedName>
</protein>
<dbReference type="PANTHER" id="PTHR42756">
    <property type="entry name" value="TRANSCRIPTIONAL REGULATOR, MARR"/>
    <property type="match status" value="1"/>
</dbReference>
<dbReference type="PROSITE" id="PS50995">
    <property type="entry name" value="HTH_MARR_2"/>
    <property type="match status" value="1"/>
</dbReference>
<keyword evidence="2" id="KW-0238">DNA-binding</keyword>
<evidence type="ECO:0000313" key="5">
    <source>
        <dbReference type="EMBL" id="MBO8464337.1"/>
    </source>
</evidence>
<gene>
    <name evidence="5" type="ORF">IAC13_10440</name>
</gene>
<dbReference type="InterPro" id="IPR011991">
    <property type="entry name" value="ArsR-like_HTH"/>
</dbReference>
<dbReference type="AlphaFoldDB" id="A0A9D9I2D3"/>
<comment type="caution">
    <text evidence="5">The sequence shown here is derived from an EMBL/GenBank/DDBJ whole genome shotgun (WGS) entry which is preliminary data.</text>
</comment>
<accession>A0A9D9I2D3</accession>
<feature type="domain" description="HTH marR-type" evidence="4">
    <location>
        <begin position="1"/>
        <end position="138"/>
    </location>
</feature>
<evidence type="ECO:0000313" key="6">
    <source>
        <dbReference type="Proteomes" id="UP000823618"/>
    </source>
</evidence>
<dbReference type="InterPro" id="IPR036390">
    <property type="entry name" value="WH_DNA-bd_sf"/>
</dbReference>
<dbReference type="InterPro" id="IPR000835">
    <property type="entry name" value="HTH_MarR-typ"/>
</dbReference>